<dbReference type="InterPro" id="IPR014730">
    <property type="entry name" value="ETF_a/b_N"/>
</dbReference>
<dbReference type="Gene3D" id="3.40.50.620">
    <property type="entry name" value="HUPs"/>
    <property type="match status" value="1"/>
</dbReference>
<evidence type="ECO:0000313" key="3">
    <source>
        <dbReference type="EMBL" id="VFU15826.1"/>
    </source>
</evidence>
<dbReference type="InterPro" id="IPR033948">
    <property type="entry name" value="ETF_beta_N"/>
</dbReference>
<accession>A0A485M202</accession>
<organism evidence="3">
    <name type="scientific">anaerobic digester metagenome</name>
    <dbReference type="NCBI Taxonomy" id="1263854"/>
    <lineage>
        <taxon>unclassified sequences</taxon>
        <taxon>metagenomes</taxon>
        <taxon>ecological metagenomes</taxon>
    </lineage>
</organism>
<proteinExistence type="inferred from homology"/>
<evidence type="ECO:0000259" key="2">
    <source>
        <dbReference type="SMART" id="SM00893"/>
    </source>
</evidence>
<dbReference type="SUPFAM" id="SSF52402">
    <property type="entry name" value="Adenine nucleotide alpha hydrolases-like"/>
    <property type="match status" value="1"/>
</dbReference>
<dbReference type="SMART" id="SM00893">
    <property type="entry name" value="ETF"/>
    <property type="match status" value="1"/>
</dbReference>
<dbReference type="Pfam" id="PF01012">
    <property type="entry name" value="ETF"/>
    <property type="match status" value="1"/>
</dbReference>
<dbReference type="CDD" id="cd01714">
    <property type="entry name" value="ETF_beta"/>
    <property type="match status" value="1"/>
</dbReference>
<dbReference type="AlphaFoldDB" id="A0A485M202"/>
<protein>
    <submittedName>
        <fullName evidence="3">Electron transfer flavoprotein subunit beta</fullName>
    </submittedName>
</protein>
<comment type="similarity">
    <text evidence="1">Belongs to the ETF beta-subunit/FixA family.</text>
</comment>
<evidence type="ECO:0000256" key="1">
    <source>
        <dbReference type="ARBA" id="ARBA00007557"/>
    </source>
</evidence>
<dbReference type="InterPro" id="IPR012255">
    <property type="entry name" value="ETF_b"/>
</dbReference>
<sequence length="277" mass="29701">MVCAEKNRNAGTLAMKILVCVKQVYDSPETLVFDESTGQVTFGPHTVFRMNRYDEYALEEALRIRERLGGAVIDAISVGPARAAKTIRRAMELGADHGIHVQTGDIDSPGAFERAHLIAAAARGRGYDLVLAGVMAEDDMESQVGPLLAAVLEYGCATGVIFEEISGNGREIAVEREVEGGSRECLTLALPCVLTIQSGINTPRYPALSHVLRARSSELECIAASSLAVPPPAQSLVRILPPAQGRKGEIIEGTAVEKADKLIHILREHSLLPRQGA</sequence>
<gene>
    <name evidence="3" type="primary">etfB</name>
    <name evidence="3" type="ORF">SCFA_450056</name>
</gene>
<dbReference type="PROSITE" id="PS01065">
    <property type="entry name" value="ETF_BETA"/>
    <property type="match status" value="1"/>
</dbReference>
<dbReference type="EMBL" id="CAADRM010000109">
    <property type="protein sequence ID" value="VFU15826.1"/>
    <property type="molecule type" value="Genomic_DNA"/>
</dbReference>
<dbReference type="GO" id="GO:0009055">
    <property type="term" value="F:electron transfer activity"/>
    <property type="evidence" value="ECO:0007669"/>
    <property type="project" value="InterPro"/>
</dbReference>
<dbReference type="PIRSF" id="PIRSF000090">
    <property type="entry name" value="Beta-ETF"/>
    <property type="match status" value="1"/>
</dbReference>
<dbReference type="PANTHER" id="PTHR21294">
    <property type="entry name" value="ELECTRON TRANSFER FLAVOPROTEIN BETA-SUBUNIT"/>
    <property type="match status" value="1"/>
</dbReference>
<dbReference type="InterPro" id="IPR014729">
    <property type="entry name" value="Rossmann-like_a/b/a_fold"/>
</dbReference>
<dbReference type="InterPro" id="IPR000049">
    <property type="entry name" value="ET-Flavoprotein_bsu_CS"/>
</dbReference>
<name>A0A485M202_9ZZZZ</name>
<reference evidence="3" key="1">
    <citation type="submission" date="2019-03" db="EMBL/GenBank/DDBJ databases">
        <authorList>
            <person name="Hao L."/>
        </authorList>
    </citation>
    <scope>NUCLEOTIDE SEQUENCE</scope>
</reference>
<feature type="domain" description="Electron transfer flavoprotein alpha/beta-subunit N-terminal" evidence="2">
    <location>
        <begin position="39"/>
        <end position="231"/>
    </location>
</feature>